<dbReference type="InterPro" id="IPR057684">
    <property type="entry name" value="DUF7924"/>
</dbReference>
<feature type="region of interest" description="Disordered" evidence="1">
    <location>
        <begin position="504"/>
        <end position="531"/>
    </location>
</feature>
<dbReference type="Proteomes" id="UP000272025">
    <property type="component" value="Unassembled WGS sequence"/>
</dbReference>
<dbReference type="RefSeq" id="XP_028471538.1">
    <property type="nucleotide sequence ID" value="XM_028615392.1"/>
</dbReference>
<gene>
    <name evidence="3" type="ORF">SODALDRAFT_46249</name>
</gene>
<evidence type="ECO:0000313" key="3">
    <source>
        <dbReference type="EMBL" id="ROT43732.1"/>
    </source>
</evidence>
<evidence type="ECO:0000313" key="4">
    <source>
        <dbReference type="Proteomes" id="UP000272025"/>
    </source>
</evidence>
<feature type="region of interest" description="Disordered" evidence="1">
    <location>
        <begin position="142"/>
        <end position="215"/>
    </location>
</feature>
<accession>A0A3N2QAF0</accession>
<dbReference type="AlphaFoldDB" id="A0A3N2QAF0"/>
<organism evidence="3 4">
    <name type="scientific">Sodiomyces alkalinus (strain CBS 110278 / VKM F-3762 / F11)</name>
    <name type="common">Alkaliphilic filamentous fungus</name>
    <dbReference type="NCBI Taxonomy" id="1314773"/>
    <lineage>
        <taxon>Eukaryota</taxon>
        <taxon>Fungi</taxon>
        <taxon>Dikarya</taxon>
        <taxon>Ascomycota</taxon>
        <taxon>Pezizomycotina</taxon>
        <taxon>Sordariomycetes</taxon>
        <taxon>Hypocreomycetidae</taxon>
        <taxon>Glomerellales</taxon>
        <taxon>Plectosphaerellaceae</taxon>
        <taxon>Sodiomyces</taxon>
    </lineage>
</organism>
<dbReference type="EMBL" id="ML119051">
    <property type="protein sequence ID" value="ROT43732.1"/>
    <property type="molecule type" value="Genomic_DNA"/>
</dbReference>
<dbReference type="STRING" id="1314773.A0A3N2QAF0"/>
<feature type="compositionally biased region" description="Basic and acidic residues" evidence="1">
    <location>
        <begin position="504"/>
        <end position="525"/>
    </location>
</feature>
<feature type="domain" description="DUF7924" evidence="2">
    <location>
        <begin position="268"/>
        <end position="495"/>
    </location>
</feature>
<keyword evidence="4" id="KW-1185">Reference proteome</keyword>
<feature type="region of interest" description="Disordered" evidence="1">
    <location>
        <begin position="31"/>
        <end position="100"/>
    </location>
</feature>
<protein>
    <recommendedName>
        <fullName evidence="2">DUF7924 domain-containing protein</fullName>
    </recommendedName>
</protein>
<feature type="compositionally biased region" description="Basic and acidic residues" evidence="1">
    <location>
        <begin position="142"/>
        <end position="153"/>
    </location>
</feature>
<feature type="compositionally biased region" description="Low complexity" evidence="1">
    <location>
        <begin position="186"/>
        <end position="213"/>
    </location>
</feature>
<dbReference type="OrthoDB" id="5233438at2759"/>
<evidence type="ECO:0000259" key="2">
    <source>
        <dbReference type="Pfam" id="PF25545"/>
    </source>
</evidence>
<reference evidence="3 4" key="1">
    <citation type="journal article" date="2018" name="Mol. Ecol.">
        <title>The obligate alkalophilic soda-lake fungus Sodiomyces alkalinus has shifted to a protein diet.</title>
        <authorList>
            <person name="Grum-Grzhimaylo A.A."/>
            <person name="Falkoski D.L."/>
            <person name="van den Heuvel J."/>
            <person name="Valero-Jimenez C.A."/>
            <person name="Min B."/>
            <person name="Choi I.G."/>
            <person name="Lipzen A."/>
            <person name="Daum C.G."/>
            <person name="Aanen D.K."/>
            <person name="Tsang A."/>
            <person name="Henrissat B."/>
            <person name="Bilanenko E.N."/>
            <person name="de Vries R.P."/>
            <person name="van Kan J.A.L."/>
            <person name="Grigoriev I.V."/>
            <person name="Debets A.J.M."/>
        </authorList>
    </citation>
    <scope>NUCLEOTIDE SEQUENCE [LARGE SCALE GENOMIC DNA]</scope>
    <source>
        <strain evidence="3 4">F11</strain>
    </source>
</reference>
<feature type="compositionally biased region" description="Polar residues" evidence="1">
    <location>
        <begin position="31"/>
        <end position="51"/>
    </location>
</feature>
<name>A0A3N2QAF0_SODAK</name>
<evidence type="ECO:0000256" key="1">
    <source>
        <dbReference type="SAM" id="MobiDB-lite"/>
    </source>
</evidence>
<sequence>MNSGVSKTRVCRSRIKISKALQEELLDAIASTDTELPQNPRDQSPVTPSQSTKRRLTTSGIDPLPAKRTRLEQTDAHQSGIQDQKAGQIVKPAPKHPPQQSYASFLKDLVDPAPWIHPSHPEPVHAFVFEWLESVGSDREAHCRSDSHLHRSDSSPVPRQSTRSAPDMPSTRDADGYAVPVPPTPSSAGSRSRRPSPGNNSVVSGASSPSSGVRHLNYRQNNLRSNGMEIQRYNTPLPDAVSGHINSMLRAQRDSPELSSDELRRAMDGVCYLADGCNEDDVARFLDRTILPDTKVDPTYGLDTGLASSSNSLMSQPLVPAIPGAHHRVSQPKPDRLYGYSGDGREAFTDAQFVAHGMIHPQYVDYPIATQGLRFPFFVVEFKAAGGTGGDLWVAANQCAGASAACVNAADQLNVALREHQSVHRVDNLSYSIAVENNTAQMYVSWKEENLRHYMRRVDAFLLSSPEHFKNFRKQVRNILDWGKDKRLKQIGDALDTILEENRKQAAERAKTREMPMEPSLEQRKDSRHRPALAEPACLLGGTVTHGDH</sequence>
<dbReference type="PANTHER" id="PTHR42470">
    <property type="entry name" value="VAST DOMAIN-CONTAINING PROTEIN"/>
    <property type="match status" value="1"/>
</dbReference>
<dbReference type="Pfam" id="PF25545">
    <property type="entry name" value="DUF7924"/>
    <property type="match status" value="1"/>
</dbReference>
<dbReference type="PANTHER" id="PTHR42470:SF1">
    <property type="entry name" value="VAST DOMAIN-CONTAINING PROTEIN"/>
    <property type="match status" value="1"/>
</dbReference>
<proteinExistence type="predicted"/>
<dbReference type="GeneID" id="39583869"/>